<feature type="transmembrane region" description="Helical" evidence="1">
    <location>
        <begin position="20"/>
        <end position="39"/>
    </location>
</feature>
<feature type="transmembrane region" description="Helical" evidence="1">
    <location>
        <begin position="78"/>
        <end position="97"/>
    </location>
</feature>
<keyword evidence="1" id="KW-1133">Transmembrane helix</keyword>
<proteinExistence type="predicted"/>
<dbReference type="GeneID" id="57096536"/>
<gene>
    <name evidence="2" type="ORF">VF08_29220</name>
</gene>
<dbReference type="RefSeq" id="WP_099071554.1">
    <property type="nucleotide sequence ID" value="NZ_LAHD01000118.1"/>
</dbReference>
<protein>
    <submittedName>
        <fullName evidence="2">Membrane protein</fullName>
    </submittedName>
</protein>
<feature type="transmembrane region" description="Helical" evidence="1">
    <location>
        <begin position="51"/>
        <end position="72"/>
    </location>
</feature>
<reference evidence="2 3" key="1">
    <citation type="submission" date="2015-02" db="EMBL/GenBank/DDBJ databases">
        <title>Nostoc linckia genome annotation.</title>
        <authorList>
            <person name="Zhou Z."/>
        </authorList>
    </citation>
    <scope>NUCLEOTIDE SEQUENCE [LARGE SCALE GENOMIC DNA]</scope>
    <source>
        <strain evidence="3">z8</strain>
    </source>
</reference>
<dbReference type="Proteomes" id="UP000222310">
    <property type="component" value="Unassembled WGS sequence"/>
</dbReference>
<keyword evidence="1" id="KW-0812">Transmembrane</keyword>
<keyword evidence="1" id="KW-0472">Membrane</keyword>
<comment type="caution">
    <text evidence="2">The sequence shown here is derived from an EMBL/GenBank/DDBJ whole genome shotgun (WGS) entry which is preliminary data.</text>
</comment>
<name>A0A9Q5Z755_NOSLI</name>
<dbReference type="EMBL" id="LAHD01000118">
    <property type="protein sequence ID" value="PHJ97144.1"/>
    <property type="molecule type" value="Genomic_DNA"/>
</dbReference>
<organism evidence="2 3">
    <name type="scientific">Nostoc linckia z8</name>
    <dbReference type="NCBI Taxonomy" id="1628746"/>
    <lineage>
        <taxon>Bacteria</taxon>
        <taxon>Bacillati</taxon>
        <taxon>Cyanobacteriota</taxon>
        <taxon>Cyanophyceae</taxon>
        <taxon>Nostocales</taxon>
        <taxon>Nostocaceae</taxon>
        <taxon>Nostoc</taxon>
    </lineage>
</organism>
<accession>A0A9Q5Z755</accession>
<evidence type="ECO:0000313" key="2">
    <source>
        <dbReference type="EMBL" id="PHJ97144.1"/>
    </source>
</evidence>
<dbReference type="AlphaFoldDB" id="A0A9Q5Z755"/>
<evidence type="ECO:0000313" key="3">
    <source>
        <dbReference type="Proteomes" id="UP000222310"/>
    </source>
</evidence>
<sequence length="117" mass="12846">MFDFNALAEFSRANCVTICAFLVPANLLMTILTMVLTGLRRPSHQIWQSAAIASFFASVMILHVYSWFMIGVVMAPTYILMSLAIACLLTNSAAIIVHRRYGSNPSPVLLTSNPHNG</sequence>
<evidence type="ECO:0000256" key="1">
    <source>
        <dbReference type="SAM" id="Phobius"/>
    </source>
</evidence>